<comment type="subcellular location">
    <subcellularLocation>
        <location evidence="1">Nucleus</location>
    </subcellularLocation>
</comment>
<dbReference type="GO" id="GO:0071013">
    <property type="term" value="C:catalytic step 2 spliceosome"/>
    <property type="evidence" value="ECO:0007669"/>
    <property type="project" value="TreeGrafter"/>
</dbReference>
<keyword evidence="10" id="KW-1185">Reference proteome</keyword>
<dbReference type="PANTHER" id="PTHR13296">
    <property type="entry name" value="BCAS2 PROTEIN"/>
    <property type="match status" value="1"/>
</dbReference>
<dbReference type="AlphaFoldDB" id="A0AAW1R4D1"/>
<dbReference type="GO" id="GO:0000974">
    <property type="term" value="C:Prp19 complex"/>
    <property type="evidence" value="ECO:0007669"/>
    <property type="project" value="TreeGrafter"/>
</dbReference>
<reference evidence="9 10" key="1">
    <citation type="journal article" date="2024" name="Nat. Commun.">
        <title>Phylogenomics reveals the evolutionary origins of lichenization in chlorophyte algae.</title>
        <authorList>
            <person name="Puginier C."/>
            <person name="Libourel C."/>
            <person name="Otte J."/>
            <person name="Skaloud P."/>
            <person name="Haon M."/>
            <person name="Grisel S."/>
            <person name="Petersen M."/>
            <person name="Berrin J.G."/>
            <person name="Delaux P.M."/>
            <person name="Dal Grande F."/>
            <person name="Keller J."/>
        </authorList>
    </citation>
    <scope>NUCLEOTIDE SEQUENCE [LARGE SCALE GENOMIC DNA]</scope>
    <source>
        <strain evidence="9 10">SAG 2145</strain>
    </source>
</reference>
<organism evidence="9 10">
    <name type="scientific">Apatococcus lobatus</name>
    <dbReference type="NCBI Taxonomy" id="904363"/>
    <lineage>
        <taxon>Eukaryota</taxon>
        <taxon>Viridiplantae</taxon>
        <taxon>Chlorophyta</taxon>
        <taxon>core chlorophytes</taxon>
        <taxon>Trebouxiophyceae</taxon>
        <taxon>Chlorellales</taxon>
        <taxon>Chlorellaceae</taxon>
        <taxon>Apatococcus</taxon>
    </lineage>
</organism>
<name>A0AAW1R4D1_9CHLO</name>
<keyword evidence="3" id="KW-0507">mRNA processing</keyword>
<keyword evidence="4" id="KW-0747">Spliceosome</keyword>
<sequence>MLALDSAAADSLTGWRSHQELIDALPYVDPLTTSEQRAVDQLIEEEMRKSPLKLKDYVAQLPPLPPSRLQADPVLATEMQRYRAGQQMAKFDAERYNMKEPPQSKKNDIATWQSCIQNAHSQLEHQLNRLVNLELLLKFGPNAWRAFNEQLENYVARLQQEAQQLKKDIEDVNKQRKVSQLEAGKQLDALQACWAEGIAKNHEAPGAAEAAAGKTNASAGADVLREAETHAAGPRAVGVGTAHAEAMDEDLPGPTSQEA</sequence>
<dbReference type="GO" id="GO:0008380">
    <property type="term" value="P:RNA splicing"/>
    <property type="evidence" value="ECO:0007669"/>
    <property type="project" value="UniProtKB-KW"/>
</dbReference>
<evidence type="ECO:0000256" key="6">
    <source>
        <dbReference type="ARBA" id="ARBA00023242"/>
    </source>
</evidence>
<accession>A0AAW1R4D1</accession>
<proteinExistence type="inferred from homology"/>
<dbReference type="EMBL" id="JALJOS010000016">
    <property type="protein sequence ID" value="KAK9828137.1"/>
    <property type="molecule type" value="Genomic_DNA"/>
</dbReference>
<dbReference type="GO" id="GO:0006397">
    <property type="term" value="P:mRNA processing"/>
    <property type="evidence" value="ECO:0007669"/>
    <property type="project" value="UniProtKB-KW"/>
</dbReference>
<evidence type="ECO:0008006" key="11">
    <source>
        <dbReference type="Google" id="ProtNLM"/>
    </source>
</evidence>
<evidence type="ECO:0000313" key="10">
    <source>
        <dbReference type="Proteomes" id="UP001438707"/>
    </source>
</evidence>
<evidence type="ECO:0000256" key="1">
    <source>
        <dbReference type="ARBA" id="ARBA00004123"/>
    </source>
</evidence>
<evidence type="ECO:0000313" key="9">
    <source>
        <dbReference type="EMBL" id="KAK9828137.1"/>
    </source>
</evidence>
<dbReference type="GO" id="GO:0071011">
    <property type="term" value="C:precatalytic spliceosome"/>
    <property type="evidence" value="ECO:0007669"/>
    <property type="project" value="TreeGrafter"/>
</dbReference>
<evidence type="ECO:0000256" key="8">
    <source>
        <dbReference type="SAM" id="MobiDB-lite"/>
    </source>
</evidence>
<keyword evidence="5" id="KW-0508">mRNA splicing</keyword>
<evidence type="ECO:0000256" key="3">
    <source>
        <dbReference type="ARBA" id="ARBA00022664"/>
    </source>
</evidence>
<feature type="coiled-coil region" evidence="7">
    <location>
        <begin position="116"/>
        <end position="182"/>
    </location>
</feature>
<evidence type="ECO:0000256" key="5">
    <source>
        <dbReference type="ARBA" id="ARBA00023187"/>
    </source>
</evidence>
<dbReference type="Proteomes" id="UP001438707">
    <property type="component" value="Unassembled WGS sequence"/>
</dbReference>
<evidence type="ECO:0000256" key="7">
    <source>
        <dbReference type="SAM" id="Coils"/>
    </source>
</evidence>
<comment type="caution">
    <text evidence="9">The sequence shown here is derived from an EMBL/GenBank/DDBJ whole genome shotgun (WGS) entry which is preliminary data.</text>
</comment>
<dbReference type="PANTHER" id="PTHR13296:SF0">
    <property type="entry name" value="PRE-MRNA-SPLICING FACTOR SPF27"/>
    <property type="match status" value="1"/>
</dbReference>
<dbReference type="Pfam" id="PF05700">
    <property type="entry name" value="BCAS2"/>
    <property type="match status" value="1"/>
</dbReference>
<evidence type="ECO:0000256" key="4">
    <source>
        <dbReference type="ARBA" id="ARBA00022728"/>
    </source>
</evidence>
<feature type="region of interest" description="Disordered" evidence="8">
    <location>
        <begin position="219"/>
        <end position="259"/>
    </location>
</feature>
<protein>
    <recommendedName>
        <fullName evidence="11">Pre-mRNA-splicing factor SPF27</fullName>
    </recommendedName>
</protein>
<comment type="similarity">
    <text evidence="2">Belongs to the SPF27 family.</text>
</comment>
<gene>
    <name evidence="9" type="ORF">WJX74_000261</name>
</gene>
<dbReference type="InterPro" id="IPR008409">
    <property type="entry name" value="SPF27"/>
</dbReference>
<keyword evidence="7" id="KW-0175">Coiled coil</keyword>
<keyword evidence="6" id="KW-0539">Nucleus</keyword>
<evidence type="ECO:0000256" key="2">
    <source>
        <dbReference type="ARBA" id="ARBA00010788"/>
    </source>
</evidence>